<keyword evidence="4 10" id="KW-0812">Transmembrane</keyword>
<comment type="similarity">
    <text evidence="2">Belongs to the G-protein coupled receptor 4 family.</text>
</comment>
<dbReference type="HOGENOM" id="CLU_027592_0_1_1"/>
<dbReference type="GO" id="GO:0000750">
    <property type="term" value="P:pheromone-dependent signal transduction involved in conjugation with cellular fusion"/>
    <property type="evidence" value="ECO:0007669"/>
    <property type="project" value="TreeGrafter"/>
</dbReference>
<reference evidence="11 12" key="1">
    <citation type="submission" date="2014-04" db="EMBL/GenBank/DDBJ databases">
        <authorList>
            <consortium name="DOE Joint Genome Institute"/>
            <person name="Kuo A."/>
            <person name="Kohler A."/>
            <person name="Nagy L.G."/>
            <person name="Floudas D."/>
            <person name="Copeland A."/>
            <person name="Barry K.W."/>
            <person name="Cichocki N."/>
            <person name="Veneault-Fourrey C."/>
            <person name="LaButti K."/>
            <person name="Lindquist E.A."/>
            <person name="Lipzen A."/>
            <person name="Lundell T."/>
            <person name="Morin E."/>
            <person name="Murat C."/>
            <person name="Sun H."/>
            <person name="Tunlid A."/>
            <person name="Henrissat B."/>
            <person name="Grigoriev I.V."/>
            <person name="Hibbett D.S."/>
            <person name="Martin F."/>
            <person name="Nordberg H.P."/>
            <person name="Cantor M.N."/>
            <person name="Hua S.X."/>
        </authorList>
    </citation>
    <scope>NUCLEOTIDE SEQUENCE [LARGE SCALE GENOMIC DNA]</scope>
    <source>
        <strain evidence="11 12">LaAM-08-1</strain>
    </source>
</reference>
<accession>A0A0C9XMH7</accession>
<dbReference type="Pfam" id="PF02076">
    <property type="entry name" value="STE3"/>
    <property type="match status" value="1"/>
</dbReference>
<keyword evidence="12" id="KW-1185">Reference proteome</keyword>
<feature type="transmembrane region" description="Helical" evidence="10">
    <location>
        <begin position="213"/>
        <end position="233"/>
    </location>
</feature>
<evidence type="ECO:0008006" key="13">
    <source>
        <dbReference type="Google" id="ProtNLM"/>
    </source>
</evidence>
<evidence type="ECO:0000256" key="4">
    <source>
        <dbReference type="ARBA" id="ARBA00022692"/>
    </source>
</evidence>
<evidence type="ECO:0000313" key="11">
    <source>
        <dbReference type="EMBL" id="KIK06306.1"/>
    </source>
</evidence>
<comment type="subcellular location">
    <subcellularLocation>
        <location evidence="1">Membrane</location>
        <topology evidence="1">Multi-pass membrane protein</topology>
    </subcellularLocation>
</comment>
<evidence type="ECO:0000256" key="5">
    <source>
        <dbReference type="ARBA" id="ARBA00022989"/>
    </source>
</evidence>
<keyword evidence="9" id="KW-0807">Transducer</keyword>
<feature type="transmembrane region" description="Helical" evidence="10">
    <location>
        <begin position="78"/>
        <end position="97"/>
    </location>
</feature>
<evidence type="ECO:0000256" key="3">
    <source>
        <dbReference type="ARBA" id="ARBA00022507"/>
    </source>
</evidence>
<organism evidence="11 12">
    <name type="scientific">Laccaria amethystina LaAM-08-1</name>
    <dbReference type="NCBI Taxonomy" id="1095629"/>
    <lineage>
        <taxon>Eukaryota</taxon>
        <taxon>Fungi</taxon>
        <taxon>Dikarya</taxon>
        <taxon>Basidiomycota</taxon>
        <taxon>Agaricomycotina</taxon>
        <taxon>Agaricomycetes</taxon>
        <taxon>Agaricomycetidae</taxon>
        <taxon>Agaricales</taxon>
        <taxon>Agaricineae</taxon>
        <taxon>Hydnangiaceae</taxon>
        <taxon>Laccaria</taxon>
    </lineage>
</organism>
<keyword evidence="6" id="KW-0297">G-protein coupled receptor</keyword>
<dbReference type="Gene3D" id="1.20.1070.10">
    <property type="entry name" value="Rhodopsin 7-helix transmembrane proteins"/>
    <property type="match status" value="1"/>
</dbReference>
<evidence type="ECO:0000256" key="9">
    <source>
        <dbReference type="ARBA" id="ARBA00023224"/>
    </source>
</evidence>
<dbReference type="GO" id="GO:0005886">
    <property type="term" value="C:plasma membrane"/>
    <property type="evidence" value="ECO:0007669"/>
    <property type="project" value="TreeGrafter"/>
</dbReference>
<keyword evidence="8" id="KW-0675">Receptor</keyword>
<gene>
    <name evidence="11" type="ORF">K443DRAFT_290814</name>
</gene>
<dbReference type="PANTHER" id="PTHR28097">
    <property type="entry name" value="PHEROMONE A FACTOR RECEPTOR"/>
    <property type="match status" value="1"/>
</dbReference>
<dbReference type="AlphaFoldDB" id="A0A0C9XMH7"/>
<feature type="transmembrane region" description="Helical" evidence="10">
    <location>
        <begin position="163"/>
        <end position="183"/>
    </location>
</feature>
<keyword evidence="3" id="KW-0589">Pheromone response</keyword>
<evidence type="ECO:0000256" key="2">
    <source>
        <dbReference type="ARBA" id="ARBA00011085"/>
    </source>
</evidence>
<dbReference type="EMBL" id="KN838554">
    <property type="protein sequence ID" value="KIK06306.1"/>
    <property type="molecule type" value="Genomic_DNA"/>
</dbReference>
<dbReference type="Proteomes" id="UP000054477">
    <property type="component" value="Unassembled WGS sequence"/>
</dbReference>
<evidence type="ECO:0000256" key="7">
    <source>
        <dbReference type="ARBA" id="ARBA00023136"/>
    </source>
</evidence>
<feature type="transmembrane region" description="Helical" evidence="10">
    <location>
        <begin position="38"/>
        <end position="58"/>
    </location>
</feature>
<evidence type="ECO:0000256" key="6">
    <source>
        <dbReference type="ARBA" id="ARBA00023040"/>
    </source>
</evidence>
<evidence type="ECO:0000256" key="8">
    <source>
        <dbReference type="ARBA" id="ARBA00023170"/>
    </source>
</evidence>
<proteinExistence type="inferred from homology"/>
<feature type="transmembrane region" description="Helical" evidence="10">
    <location>
        <begin position="280"/>
        <end position="298"/>
    </location>
</feature>
<dbReference type="InterPro" id="IPR001499">
    <property type="entry name" value="GPCR_STE3"/>
</dbReference>
<evidence type="ECO:0000256" key="10">
    <source>
        <dbReference type="SAM" id="Phobius"/>
    </source>
</evidence>
<sequence length="367" mass="42225">MHSIRPYPNELFSLLSFIAFILCCIPFRLHLRAGRTYLVLPLTWIGLSCLNAFINSIVWNGNIINWAPVWCDISTRLMSGALVAIPSTSFCITRHLYLISHASHATFTERERRNQRILDLGVGIGIPILHIILQYVIQSHRFDIYEDVGCFTNLSIVPFTFPIIYGIPSLIGFVSVIYGVLTVRTLRRRRRRFEDLLHHPADLNVNSNHYVRLICLAAVNIVAEVALNLYVFLLTVPSWNTNWIHSWKSWADTHRGFSHVGQFPVSVWRSWRRAAIAIDSARWICISSAFSFFCFFGFSKECMDQYRSVFMWLRTKTGFLPSSQPLITPLSQARFNNAPSADFRQEFHSTPSRSRIITLPEPALMRS</sequence>
<evidence type="ECO:0000313" key="12">
    <source>
        <dbReference type="Proteomes" id="UP000054477"/>
    </source>
</evidence>
<reference evidence="12" key="2">
    <citation type="submission" date="2015-01" db="EMBL/GenBank/DDBJ databases">
        <title>Evolutionary Origins and Diversification of the Mycorrhizal Mutualists.</title>
        <authorList>
            <consortium name="DOE Joint Genome Institute"/>
            <consortium name="Mycorrhizal Genomics Consortium"/>
            <person name="Kohler A."/>
            <person name="Kuo A."/>
            <person name="Nagy L.G."/>
            <person name="Floudas D."/>
            <person name="Copeland A."/>
            <person name="Barry K.W."/>
            <person name="Cichocki N."/>
            <person name="Veneault-Fourrey C."/>
            <person name="LaButti K."/>
            <person name="Lindquist E.A."/>
            <person name="Lipzen A."/>
            <person name="Lundell T."/>
            <person name="Morin E."/>
            <person name="Murat C."/>
            <person name="Riley R."/>
            <person name="Ohm R."/>
            <person name="Sun H."/>
            <person name="Tunlid A."/>
            <person name="Henrissat B."/>
            <person name="Grigoriev I.V."/>
            <person name="Hibbett D.S."/>
            <person name="Martin F."/>
        </authorList>
    </citation>
    <scope>NUCLEOTIDE SEQUENCE [LARGE SCALE GENOMIC DNA]</scope>
    <source>
        <strain evidence="12">LaAM-08-1</strain>
    </source>
</reference>
<keyword evidence="5 10" id="KW-1133">Transmembrane helix</keyword>
<feature type="transmembrane region" description="Helical" evidence="10">
    <location>
        <begin position="117"/>
        <end position="137"/>
    </location>
</feature>
<dbReference type="GO" id="GO:0004932">
    <property type="term" value="F:mating-type factor pheromone receptor activity"/>
    <property type="evidence" value="ECO:0007669"/>
    <property type="project" value="InterPro"/>
</dbReference>
<name>A0A0C9XMH7_9AGAR</name>
<dbReference type="CDD" id="cd14966">
    <property type="entry name" value="7tmD_STE3"/>
    <property type="match status" value="1"/>
</dbReference>
<dbReference type="PANTHER" id="PTHR28097:SF1">
    <property type="entry name" value="PHEROMONE A FACTOR RECEPTOR"/>
    <property type="match status" value="1"/>
</dbReference>
<feature type="transmembrane region" description="Helical" evidence="10">
    <location>
        <begin position="12"/>
        <end position="31"/>
    </location>
</feature>
<protein>
    <recommendedName>
        <fullName evidence="13">Pheromone receptor</fullName>
    </recommendedName>
</protein>
<keyword evidence="7 10" id="KW-0472">Membrane</keyword>
<evidence type="ECO:0000256" key="1">
    <source>
        <dbReference type="ARBA" id="ARBA00004141"/>
    </source>
</evidence>
<dbReference type="PRINTS" id="PR00899">
    <property type="entry name" value="GPCRSTE3"/>
</dbReference>
<dbReference type="OrthoDB" id="2874149at2759"/>